<name>A0A2D4P908_MICSU</name>
<organism evidence="1">
    <name type="scientific">Micrurus surinamensis</name>
    <name type="common">Surinam coral snake</name>
    <dbReference type="NCBI Taxonomy" id="129470"/>
    <lineage>
        <taxon>Eukaryota</taxon>
        <taxon>Metazoa</taxon>
        <taxon>Chordata</taxon>
        <taxon>Craniata</taxon>
        <taxon>Vertebrata</taxon>
        <taxon>Euteleostomi</taxon>
        <taxon>Lepidosauria</taxon>
        <taxon>Squamata</taxon>
        <taxon>Bifurcata</taxon>
        <taxon>Unidentata</taxon>
        <taxon>Episquamata</taxon>
        <taxon>Toxicofera</taxon>
        <taxon>Serpentes</taxon>
        <taxon>Colubroidea</taxon>
        <taxon>Elapidae</taxon>
        <taxon>Elapinae</taxon>
        <taxon>Micrurus</taxon>
    </lineage>
</organism>
<reference evidence="1" key="2">
    <citation type="submission" date="2017-11" db="EMBL/GenBank/DDBJ databases">
        <title>Coralsnake Venomics: Analyses of Venom Gland Transcriptomes and Proteomes of Six Brazilian Taxa.</title>
        <authorList>
            <person name="Aird S.D."/>
            <person name="Jorge da Silva N."/>
            <person name="Qiu L."/>
            <person name="Villar-Briones A."/>
            <person name="Aparecida-Saddi V."/>
            <person name="Campos-Telles M.P."/>
            <person name="Grau M."/>
            <person name="Mikheyev A.S."/>
        </authorList>
    </citation>
    <scope>NUCLEOTIDE SEQUENCE</scope>
    <source>
        <tissue evidence="1">Venom_gland</tissue>
    </source>
</reference>
<dbReference type="EMBL" id="IACN01058284">
    <property type="protein sequence ID" value="LAB54481.1"/>
    <property type="molecule type" value="Transcribed_RNA"/>
</dbReference>
<protein>
    <submittedName>
        <fullName evidence="1">Uncharacterized protein</fullName>
    </submittedName>
</protein>
<accession>A0A2D4P908</accession>
<reference evidence="1" key="1">
    <citation type="submission" date="2017-07" db="EMBL/GenBank/DDBJ databases">
        <authorList>
            <person name="Mikheyev A."/>
            <person name="Grau M."/>
        </authorList>
    </citation>
    <scope>NUCLEOTIDE SEQUENCE</scope>
    <source>
        <tissue evidence="1">Venom_gland</tissue>
    </source>
</reference>
<sequence>MWWYPQMELGCETRTQGQRRLSQKIMWSAFQRHQNETCKKIGQIQRQEIKYLVKKQPLFPNKYSVPYFLKQAARFSKSKSLCESGVGNYGPFRTCESTPRNSGS</sequence>
<proteinExistence type="predicted"/>
<dbReference type="AlphaFoldDB" id="A0A2D4P908"/>
<evidence type="ECO:0000313" key="1">
    <source>
        <dbReference type="EMBL" id="LAB54481.1"/>
    </source>
</evidence>
<dbReference type="EMBL" id="IACN01058285">
    <property type="protein sequence ID" value="LAB54484.1"/>
    <property type="molecule type" value="Transcribed_RNA"/>
</dbReference>